<dbReference type="Proteomes" id="UP000077069">
    <property type="component" value="Unassembled WGS sequence"/>
</dbReference>
<reference evidence="2 3" key="1">
    <citation type="submission" date="2016-05" db="EMBL/GenBank/DDBJ databases">
        <title>Comparative analysis of secretome profiles of manganese(II)-oxidizing ascomycete fungi.</title>
        <authorList>
            <consortium name="DOE Joint Genome Institute"/>
            <person name="Zeiner C.A."/>
            <person name="Purvine S.O."/>
            <person name="Zink E.M."/>
            <person name="Wu S."/>
            <person name="Pasa-Tolic L."/>
            <person name="Chaput D.L."/>
            <person name="Haridas S."/>
            <person name="Grigoriev I.V."/>
            <person name="Santelli C.M."/>
            <person name="Hansel C.M."/>
        </authorList>
    </citation>
    <scope>NUCLEOTIDE SEQUENCE [LARGE SCALE GENOMIC DNA]</scope>
    <source>
        <strain evidence="2 3">AP3s5-JAC2a</strain>
    </source>
</reference>
<proteinExistence type="predicted"/>
<dbReference type="GeneID" id="28770075"/>
<protein>
    <submittedName>
        <fullName evidence="2">Uncharacterized protein</fullName>
    </submittedName>
</protein>
<dbReference type="RefSeq" id="XP_018041443.1">
    <property type="nucleotide sequence ID" value="XM_018186589.1"/>
</dbReference>
<feature type="region of interest" description="Disordered" evidence="1">
    <location>
        <begin position="52"/>
        <end position="153"/>
    </location>
</feature>
<sequence length="153" mass="16658">MELLESMLVCMHVDTHLGVIITGAADAGAWVRQRSLPVRRCCAQQVAASRGRANQLCPSRHPSALEAGAQEPAFPFDPRFDEATTRPKPHAEQPTNHNANPGREEEVADPRSLGSVDTAQPVAPSMQRQPNSRLLAQCRLGPRPGQVSQPSRR</sequence>
<organism evidence="2 3">
    <name type="scientific">Paraphaeosphaeria sporulosa</name>
    <dbReference type="NCBI Taxonomy" id="1460663"/>
    <lineage>
        <taxon>Eukaryota</taxon>
        <taxon>Fungi</taxon>
        <taxon>Dikarya</taxon>
        <taxon>Ascomycota</taxon>
        <taxon>Pezizomycotina</taxon>
        <taxon>Dothideomycetes</taxon>
        <taxon>Pleosporomycetidae</taxon>
        <taxon>Pleosporales</taxon>
        <taxon>Massarineae</taxon>
        <taxon>Didymosphaeriaceae</taxon>
        <taxon>Paraphaeosphaeria</taxon>
    </lineage>
</organism>
<dbReference type="EMBL" id="KV441549">
    <property type="protein sequence ID" value="OAG11078.1"/>
    <property type="molecule type" value="Genomic_DNA"/>
</dbReference>
<dbReference type="AlphaFoldDB" id="A0A177CVM6"/>
<gene>
    <name evidence="2" type="ORF">CC84DRAFT_518680</name>
</gene>
<feature type="compositionally biased region" description="Basic and acidic residues" evidence="1">
    <location>
        <begin position="78"/>
        <end position="91"/>
    </location>
</feature>
<evidence type="ECO:0000313" key="2">
    <source>
        <dbReference type="EMBL" id="OAG11078.1"/>
    </source>
</evidence>
<evidence type="ECO:0000256" key="1">
    <source>
        <dbReference type="SAM" id="MobiDB-lite"/>
    </source>
</evidence>
<dbReference type="InParanoid" id="A0A177CVM6"/>
<accession>A0A177CVM6</accession>
<keyword evidence="3" id="KW-1185">Reference proteome</keyword>
<name>A0A177CVM6_9PLEO</name>
<evidence type="ECO:0000313" key="3">
    <source>
        <dbReference type="Proteomes" id="UP000077069"/>
    </source>
</evidence>